<organism evidence="1 2">
    <name type="scientific">Lupinus albus</name>
    <name type="common">White lupine</name>
    <name type="synonym">Lupinus termis</name>
    <dbReference type="NCBI Taxonomy" id="3870"/>
    <lineage>
        <taxon>Eukaryota</taxon>
        <taxon>Viridiplantae</taxon>
        <taxon>Streptophyta</taxon>
        <taxon>Embryophyta</taxon>
        <taxon>Tracheophyta</taxon>
        <taxon>Spermatophyta</taxon>
        <taxon>Magnoliopsida</taxon>
        <taxon>eudicotyledons</taxon>
        <taxon>Gunneridae</taxon>
        <taxon>Pentapetalae</taxon>
        <taxon>rosids</taxon>
        <taxon>fabids</taxon>
        <taxon>Fabales</taxon>
        <taxon>Fabaceae</taxon>
        <taxon>Papilionoideae</taxon>
        <taxon>50 kb inversion clade</taxon>
        <taxon>genistoids sensu lato</taxon>
        <taxon>core genistoids</taxon>
        <taxon>Genisteae</taxon>
        <taxon>Lupinus</taxon>
    </lineage>
</organism>
<sequence>MARKRCSILHKVSNLLSISVFLHKLRKPLISKLKKLRKHNELKLLRHYNYDFHGEYQFSPSTTPLIHYQLTHFKNKREHQHSCSFFYLYWCLGNLKAEEEYSTREAITFAPVEDAISFVANGLLESWDEASESVDERAEKFIERFYKEMRMQRREI</sequence>
<comment type="caution">
    <text evidence="1">The sequence shown here is derived from an EMBL/GenBank/DDBJ whole genome shotgun (WGS) entry which is preliminary data.</text>
</comment>
<proteinExistence type="predicted"/>
<keyword evidence="2" id="KW-1185">Reference proteome</keyword>
<evidence type="ECO:0000313" key="2">
    <source>
        <dbReference type="Proteomes" id="UP000447434"/>
    </source>
</evidence>
<evidence type="ECO:0000313" key="1">
    <source>
        <dbReference type="EMBL" id="KAE9611769.1"/>
    </source>
</evidence>
<name>A0A6A5N5S4_LUPAL</name>
<dbReference type="InterPro" id="IPR008480">
    <property type="entry name" value="DUF761_pln"/>
</dbReference>
<reference evidence="2" key="1">
    <citation type="journal article" date="2020" name="Nat. Commun.">
        <title>Genome sequence of the cluster root forming white lupin.</title>
        <authorList>
            <person name="Hufnagel B."/>
            <person name="Marques A."/>
            <person name="Soriano A."/>
            <person name="Marques L."/>
            <person name="Divol F."/>
            <person name="Doumas P."/>
            <person name="Sallet E."/>
            <person name="Mancinotti D."/>
            <person name="Carrere S."/>
            <person name="Marande W."/>
            <person name="Arribat S."/>
            <person name="Keller J."/>
            <person name="Huneau C."/>
            <person name="Blein T."/>
            <person name="Aime D."/>
            <person name="Laguerre M."/>
            <person name="Taylor J."/>
            <person name="Schubert V."/>
            <person name="Nelson M."/>
            <person name="Geu-Flores F."/>
            <person name="Crespi M."/>
            <person name="Gallardo-Guerrero K."/>
            <person name="Delaux P.-M."/>
            <person name="Salse J."/>
            <person name="Berges H."/>
            <person name="Guyot R."/>
            <person name="Gouzy J."/>
            <person name="Peret B."/>
        </authorList>
    </citation>
    <scope>NUCLEOTIDE SEQUENCE [LARGE SCALE GENOMIC DNA]</scope>
    <source>
        <strain evidence="2">cv. Amiga</strain>
    </source>
</reference>
<accession>A0A6A5N5S4</accession>
<dbReference type="Proteomes" id="UP000447434">
    <property type="component" value="Chromosome 6"/>
</dbReference>
<dbReference type="OrthoDB" id="1936669at2759"/>
<gene>
    <name evidence="1" type="ORF">Lalb_Chr06g0165971</name>
</gene>
<dbReference type="AlphaFoldDB" id="A0A6A5N5S4"/>
<dbReference type="EMBL" id="WOCE01000006">
    <property type="protein sequence ID" value="KAE9611769.1"/>
    <property type="molecule type" value="Genomic_DNA"/>
</dbReference>
<dbReference type="PANTHER" id="PTHR33265:SF10">
    <property type="entry name" value="OS01G0133200 PROTEIN"/>
    <property type="match status" value="1"/>
</dbReference>
<dbReference type="Pfam" id="PF05553">
    <property type="entry name" value="DUF761"/>
    <property type="match status" value="1"/>
</dbReference>
<protein>
    <submittedName>
        <fullName evidence="1">Uncharacterized protein</fullName>
    </submittedName>
</protein>
<dbReference type="PANTHER" id="PTHR33265">
    <property type="entry name" value="AVR9/CF-9 RAPIDLY ELICITED PROTEIN-RELATED"/>
    <property type="match status" value="1"/>
</dbReference>